<dbReference type="PANTHER" id="PTHR46268:SF6">
    <property type="entry name" value="UNIVERSAL STRESS PROTEIN UP12"/>
    <property type="match status" value="1"/>
</dbReference>
<dbReference type="Gene3D" id="3.40.50.620">
    <property type="entry name" value="HUPs"/>
    <property type="match status" value="1"/>
</dbReference>
<evidence type="ECO:0000259" key="2">
    <source>
        <dbReference type="Pfam" id="PF00582"/>
    </source>
</evidence>
<dbReference type="AlphaFoldDB" id="A0A291LVU1"/>
<keyword evidence="4" id="KW-1185">Reference proteome</keyword>
<dbReference type="EMBL" id="CP021404">
    <property type="protein sequence ID" value="ATI40856.1"/>
    <property type="molecule type" value="Genomic_DNA"/>
</dbReference>
<feature type="domain" description="UspA" evidence="2">
    <location>
        <begin position="6"/>
        <end position="144"/>
    </location>
</feature>
<dbReference type="CDD" id="cd00293">
    <property type="entry name" value="USP-like"/>
    <property type="match status" value="1"/>
</dbReference>
<dbReference type="SUPFAM" id="SSF52402">
    <property type="entry name" value="Adenine nucleotide alpha hydrolases-like"/>
    <property type="match status" value="1"/>
</dbReference>
<dbReference type="PANTHER" id="PTHR46268">
    <property type="entry name" value="STRESS RESPONSE PROTEIN NHAX"/>
    <property type="match status" value="1"/>
</dbReference>
<dbReference type="Pfam" id="PF00582">
    <property type="entry name" value="Usp"/>
    <property type="match status" value="1"/>
</dbReference>
<dbReference type="KEGG" id="cmag:CBW24_01780"/>
<name>A0A291LVU1_9RHOB</name>
<dbReference type="OrthoDB" id="5186731at2"/>
<comment type="similarity">
    <text evidence="1">Belongs to the universal stress protein A family.</text>
</comment>
<evidence type="ECO:0000313" key="3">
    <source>
        <dbReference type="EMBL" id="ATI40856.1"/>
    </source>
</evidence>
<dbReference type="Proteomes" id="UP000219050">
    <property type="component" value="Chromosome"/>
</dbReference>
<sequence length="144" mass="15669">MTSEVFVVAYESDDDAGLLAYAIDRATKDGATLKIVHILEWSPYKFLTPQEIEERHTRRKQEMLRAQEIIIDPAVEKARKAGIEATGELRYGTVVEQIADIAARSSAAMIFVGRSGSNSISARVFGSVPLGLAQIAPVPTVIVP</sequence>
<accession>A0A291LVU1</accession>
<proteinExistence type="inferred from homology"/>
<evidence type="ECO:0000256" key="1">
    <source>
        <dbReference type="ARBA" id="ARBA00008791"/>
    </source>
</evidence>
<dbReference type="InterPro" id="IPR006016">
    <property type="entry name" value="UspA"/>
</dbReference>
<gene>
    <name evidence="3" type="ORF">CBW24_01780</name>
</gene>
<organism evidence="3 4">
    <name type="scientific">Pacificitalea manganoxidans</name>
    <dbReference type="NCBI Taxonomy" id="1411902"/>
    <lineage>
        <taxon>Bacteria</taxon>
        <taxon>Pseudomonadati</taxon>
        <taxon>Pseudomonadota</taxon>
        <taxon>Alphaproteobacteria</taxon>
        <taxon>Rhodobacterales</taxon>
        <taxon>Paracoccaceae</taxon>
        <taxon>Pacificitalea</taxon>
    </lineage>
</organism>
<protein>
    <submittedName>
        <fullName evidence="3">Universal stress protein</fullName>
    </submittedName>
</protein>
<dbReference type="InterPro" id="IPR014729">
    <property type="entry name" value="Rossmann-like_a/b/a_fold"/>
</dbReference>
<evidence type="ECO:0000313" key="4">
    <source>
        <dbReference type="Proteomes" id="UP000219050"/>
    </source>
</evidence>
<reference evidence="3 4" key="1">
    <citation type="submission" date="2017-05" db="EMBL/GenBank/DDBJ databases">
        <title>Comparative genomic and metabolic analysis of manganese-oxidizing mechanisms in Celeribater manganoxidans DY25T: its adaption to the environment of polymetallic nodule.</title>
        <authorList>
            <person name="Wang X."/>
        </authorList>
    </citation>
    <scope>NUCLEOTIDE SEQUENCE [LARGE SCALE GENOMIC DNA]</scope>
    <source>
        <strain evidence="3 4">DY25</strain>
    </source>
</reference>
<dbReference type="RefSeq" id="WP_088662543.1">
    <property type="nucleotide sequence ID" value="NZ_CP021404.1"/>
</dbReference>